<evidence type="ECO:0000313" key="7">
    <source>
        <dbReference type="Proteomes" id="UP000315759"/>
    </source>
</evidence>
<sequence length="276" mass="27428">MAVLVAGSALAGVATITGPATAGAAPGCGDFHWLGAAGSGQRDGAGLTANGGMGPVVYQSFQQLQAQLAASGQTITAEAVQYPAAPVPLGGGLGGWMGFMDSVEAGTDAAAEQFEAFTERCPTTKVVLAGYSQGAMVIHRNLHDLADDPHVAAALLIADGDRLPTDTTINLGSTAVVPSAGKGVAQEHSFLASAPTSVLPPEMGARTVSVCDVGDPVCDADPDTESDALSPTALAIHTSYAPASSGAHAWGTPLYQLVANAAAEPSPATELAAPVR</sequence>
<dbReference type="InterPro" id="IPR000675">
    <property type="entry name" value="Cutinase/axe"/>
</dbReference>
<dbReference type="PANTHER" id="PTHR33630:SF9">
    <property type="entry name" value="CUTINASE 4"/>
    <property type="match status" value="1"/>
</dbReference>
<organism evidence="6 7">
    <name type="scientific">Mycolicibacterium hodleri</name>
    <dbReference type="NCBI Taxonomy" id="49897"/>
    <lineage>
        <taxon>Bacteria</taxon>
        <taxon>Bacillati</taxon>
        <taxon>Actinomycetota</taxon>
        <taxon>Actinomycetes</taxon>
        <taxon>Mycobacteriales</taxon>
        <taxon>Mycobacteriaceae</taxon>
        <taxon>Mycolicibacterium</taxon>
    </lineage>
</organism>
<dbReference type="InterPro" id="IPR029058">
    <property type="entry name" value="AB_hydrolase_fold"/>
</dbReference>
<name>A0A544W4H1_9MYCO</name>
<keyword evidence="4" id="KW-1015">Disulfide bond</keyword>
<keyword evidence="3" id="KW-0378">Hydrolase</keyword>
<keyword evidence="2" id="KW-0719">Serine esterase</keyword>
<evidence type="ECO:0000256" key="3">
    <source>
        <dbReference type="ARBA" id="ARBA00022801"/>
    </source>
</evidence>
<accession>A0A544W4H1</accession>
<dbReference type="SMART" id="SM01110">
    <property type="entry name" value="Cutinase"/>
    <property type="match status" value="1"/>
</dbReference>
<evidence type="ECO:0000256" key="5">
    <source>
        <dbReference type="SAM" id="SignalP"/>
    </source>
</evidence>
<dbReference type="Pfam" id="PF01083">
    <property type="entry name" value="Cutinase"/>
    <property type="match status" value="1"/>
</dbReference>
<dbReference type="Gene3D" id="3.40.50.1820">
    <property type="entry name" value="alpha/beta hydrolase"/>
    <property type="match status" value="1"/>
</dbReference>
<evidence type="ECO:0000313" key="6">
    <source>
        <dbReference type="EMBL" id="TQR87134.1"/>
    </source>
</evidence>
<keyword evidence="7" id="KW-1185">Reference proteome</keyword>
<dbReference type="PANTHER" id="PTHR33630">
    <property type="entry name" value="CUTINASE RV1984C-RELATED-RELATED"/>
    <property type="match status" value="1"/>
</dbReference>
<dbReference type="SUPFAM" id="SSF53474">
    <property type="entry name" value="alpha/beta-Hydrolases"/>
    <property type="match status" value="1"/>
</dbReference>
<feature type="chain" id="PRO_5038677614" evidence="5">
    <location>
        <begin position="23"/>
        <end position="276"/>
    </location>
</feature>
<reference evidence="6 7" key="1">
    <citation type="submission" date="2018-10" db="EMBL/GenBank/DDBJ databases">
        <title>Draft genome of Mycobacterium hodleri strain B.</title>
        <authorList>
            <person name="Amande T.J."/>
            <person name="Mcgenity T.J."/>
        </authorList>
    </citation>
    <scope>NUCLEOTIDE SEQUENCE [LARGE SCALE GENOMIC DNA]</scope>
    <source>
        <strain evidence="6 7">B</strain>
    </source>
</reference>
<evidence type="ECO:0000256" key="2">
    <source>
        <dbReference type="ARBA" id="ARBA00022487"/>
    </source>
</evidence>
<evidence type="ECO:0000256" key="4">
    <source>
        <dbReference type="ARBA" id="ARBA00023157"/>
    </source>
</evidence>
<gene>
    <name evidence="6" type="ORF">D8S82_08065</name>
</gene>
<protein>
    <submittedName>
        <fullName evidence="6">Cutinase family protein</fullName>
    </submittedName>
</protein>
<dbReference type="RefSeq" id="WP_142551705.1">
    <property type="nucleotide sequence ID" value="NZ_VIFX01000008.1"/>
</dbReference>
<dbReference type="EMBL" id="VIFX01000008">
    <property type="protein sequence ID" value="TQR87134.1"/>
    <property type="molecule type" value="Genomic_DNA"/>
</dbReference>
<proteinExistence type="inferred from homology"/>
<comment type="caution">
    <text evidence="6">The sequence shown here is derived from an EMBL/GenBank/DDBJ whole genome shotgun (WGS) entry which is preliminary data.</text>
</comment>
<keyword evidence="5" id="KW-0732">Signal</keyword>
<dbReference type="Proteomes" id="UP000315759">
    <property type="component" value="Unassembled WGS sequence"/>
</dbReference>
<comment type="similarity">
    <text evidence="1">Belongs to the cutinase family.</text>
</comment>
<evidence type="ECO:0000256" key="1">
    <source>
        <dbReference type="ARBA" id="ARBA00007534"/>
    </source>
</evidence>
<dbReference type="AlphaFoldDB" id="A0A544W4H1"/>
<dbReference type="GO" id="GO:0052689">
    <property type="term" value="F:carboxylic ester hydrolase activity"/>
    <property type="evidence" value="ECO:0007669"/>
    <property type="project" value="UniProtKB-KW"/>
</dbReference>
<feature type="signal peptide" evidence="5">
    <location>
        <begin position="1"/>
        <end position="22"/>
    </location>
</feature>